<feature type="transmembrane region" description="Helical" evidence="7">
    <location>
        <begin position="15"/>
        <end position="36"/>
    </location>
</feature>
<proteinExistence type="inferred from homology"/>
<dbReference type="eggNOG" id="COG0682">
    <property type="taxonomic scope" value="Bacteria"/>
</dbReference>
<evidence type="ECO:0000256" key="1">
    <source>
        <dbReference type="ARBA" id="ARBA00007150"/>
    </source>
</evidence>
<dbReference type="Proteomes" id="UP000009226">
    <property type="component" value="Chromosome"/>
</dbReference>
<dbReference type="EMBL" id="CP002736">
    <property type="protein sequence ID" value="AEF93550.1"/>
    <property type="molecule type" value="Genomic_DNA"/>
</dbReference>
<keyword evidence="4 7" id="KW-0812">Transmembrane</keyword>
<dbReference type="AlphaFoldDB" id="F6B8H8"/>
<evidence type="ECO:0000256" key="4">
    <source>
        <dbReference type="ARBA" id="ARBA00022692"/>
    </source>
</evidence>
<evidence type="ECO:0000256" key="7">
    <source>
        <dbReference type="HAMAP-Rule" id="MF_01147"/>
    </source>
</evidence>
<keyword evidence="8" id="KW-0449">Lipoprotein</keyword>
<keyword evidence="2 7" id="KW-1003">Cell membrane</keyword>
<keyword evidence="3 7" id="KW-0808">Transferase</keyword>
<dbReference type="InterPro" id="IPR001640">
    <property type="entry name" value="Lgt"/>
</dbReference>
<feature type="transmembrane region" description="Helical" evidence="7">
    <location>
        <begin position="117"/>
        <end position="137"/>
    </location>
</feature>
<name>F6B8H8_DESCC</name>
<keyword evidence="5 7" id="KW-1133">Transmembrane helix</keyword>
<comment type="function">
    <text evidence="7">Catalyzes the transfer of the diacylglyceryl group from phosphatidylglycerol to the sulfhydryl group of the N-terminal cysteine of a prolipoprotein, the first step in the formation of mature lipoproteins.</text>
</comment>
<evidence type="ECO:0000256" key="6">
    <source>
        <dbReference type="ARBA" id="ARBA00023136"/>
    </source>
</evidence>
<evidence type="ECO:0000256" key="3">
    <source>
        <dbReference type="ARBA" id="ARBA00022679"/>
    </source>
</evidence>
<feature type="transmembrane region" description="Helical" evidence="7">
    <location>
        <begin position="48"/>
        <end position="69"/>
    </location>
</feature>
<feature type="transmembrane region" description="Helical" evidence="7">
    <location>
        <begin position="221"/>
        <end position="247"/>
    </location>
</feature>
<dbReference type="PANTHER" id="PTHR30589:SF0">
    <property type="entry name" value="PHOSPHATIDYLGLYCEROL--PROLIPOPROTEIN DIACYLGLYCERYL TRANSFERASE"/>
    <property type="match status" value="1"/>
</dbReference>
<reference evidence="8 9" key="1">
    <citation type="submission" date="2011-05" db="EMBL/GenBank/DDBJ databases">
        <title>Complete sequence of Desulfotomaculum carboxydivorans CO-1-SRB.</title>
        <authorList>
            <consortium name="US DOE Joint Genome Institute"/>
            <person name="Lucas S."/>
            <person name="Han J."/>
            <person name="Lapidus A."/>
            <person name="Cheng J.-F."/>
            <person name="Goodwin L."/>
            <person name="Pitluck S."/>
            <person name="Peters L."/>
            <person name="Mikhailova N."/>
            <person name="Lu M."/>
            <person name="Han C."/>
            <person name="Tapia R."/>
            <person name="Land M."/>
            <person name="Hauser L."/>
            <person name="Kyrpides N."/>
            <person name="Ivanova N."/>
            <person name="Pagani I."/>
            <person name="Stams A."/>
            <person name="Plugge C."/>
            <person name="Muyzer G."/>
            <person name="Kuever J."/>
            <person name="Parshina S."/>
            <person name="Ivanova A."/>
            <person name="Nazina T."/>
            <person name="Woyke T."/>
        </authorList>
    </citation>
    <scope>NUCLEOTIDE SEQUENCE [LARGE SCALE GENOMIC DNA]</scope>
    <source>
        <strain evidence="9">DSM 14880 / VKM B-2319 / CO-1-SRB</strain>
    </source>
</reference>
<dbReference type="EC" id="2.5.1.145" evidence="7"/>
<dbReference type="RefSeq" id="WP_013809776.1">
    <property type="nucleotide sequence ID" value="NC_015565.1"/>
</dbReference>
<dbReference type="NCBIfam" id="TIGR00544">
    <property type="entry name" value="lgt"/>
    <property type="match status" value="1"/>
</dbReference>
<comment type="similarity">
    <text evidence="1 7">Belongs to the Lgt family.</text>
</comment>
<keyword evidence="6 7" id="KW-0472">Membrane</keyword>
<dbReference type="KEGG" id="dca:Desca_0665"/>
<protein>
    <recommendedName>
        <fullName evidence="7">Phosphatidylglycerol--prolipoprotein diacylglyceryl transferase</fullName>
        <ecNumber evidence="7">2.5.1.145</ecNumber>
    </recommendedName>
</protein>
<accession>F6B8H8</accession>
<organism evidence="8 9">
    <name type="scientific">Desulfotomaculum nigrificans (strain DSM 14880 / VKM B-2319 / CO-1-SRB)</name>
    <name type="common">Desulfotomaculum carboxydivorans</name>
    <dbReference type="NCBI Taxonomy" id="868595"/>
    <lineage>
        <taxon>Bacteria</taxon>
        <taxon>Bacillati</taxon>
        <taxon>Bacillota</taxon>
        <taxon>Clostridia</taxon>
        <taxon>Eubacteriales</taxon>
        <taxon>Desulfotomaculaceae</taxon>
        <taxon>Desulfotomaculum</taxon>
    </lineage>
</organism>
<evidence type="ECO:0000313" key="8">
    <source>
        <dbReference type="EMBL" id="AEF93550.1"/>
    </source>
</evidence>
<gene>
    <name evidence="7" type="primary">lgt</name>
    <name evidence="8" type="ordered locus">Desca_0665</name>
</gene>
<dbReference type="GO" id="GO:0042158">
    <property type="term" value="P:lipoprotein biosynthetic process"/>
    <property type="evidence" value="ECO:0007669"/>
    <property type="project" value="UniProtKB-UniRule"/>
</dbReference>
<dbReference type="GO" id="GO:0005886">
    <property type="term" value="C:plasma membrane"/>
    <property type="evidence" value="ECO:0007669"/>
    <property type="project" value="UniProtKB-SubCell"/>
</dbReference>
<dbReference type="STRING" id="868595.Desca_0665"/>
<feature type="binding site" evidence="7">
    <location>
        <position position="130"/>
    </location>
    <ligand>
        <name>a 1,2-diacyl-sn-glycero-3-phospho-(1'-sn-glycerol)</name>
        <dbReference type="ChEBI" id="CHEBI:64716"/>
    </ligand>
</feature>
<feature type="transmembrane region" description="Helical" evidence="7">
    <location>
        <begin position="167"/>
        <end position="186"/>
    </location>
</feature>
<comment type="pathway">
    <text evidence="7">Protein modification; lipoprotein biosynthesis (diacylglyceryl transfer).</text>
</comment>
<evidence type="ECO:0000256" key="2">
    <source>
        <dbReference type="ARBA" id="ARBA00022475"/>
    </source>
</evidence>
<dbReference type="UniPathway" id="UPA00664"/>
<evidence type="ECO:0000256" key="5">
    <source>
        <dbReference type="ARBA" id="ARBA00022989"/>
    </source>
</evidence>
<dbReference type="PANTHER" id="PTHR30589">
    <property type="entry name" value="PROLIPOPROTEIN DIACYLGLYCERYL TRANSFERASE"/>
    <property type="match status" value="1"/>
</dbReference>
<dbReference type="Pfam" id="PF01790">
    <property type="entry name" value="LGT"/>
    <property type="match status" value="1"/>
</dbReference>
<keyword evidence="9" id="KW-1185">Reference proteome</keyword>
<feature type="transmembrane region" description="Helical" evidence="7">
    <location>
        <begin position="81"/>
        <end position="105"/>
    </location>
</feature>
<evidence type="ECO:0000313" key="9">
    <source>
        <dbReference type="Proteomes" id="UP000009226"/>
    </source>
</evidence>
<dbReference type="HAMAP" id="MF_01147">
    <property type="entry name" value="Lgt"/>
    <property type="match status" value="1"/>
</dbReference>
<dbReference type="GO" id="GO:0008961">
    <property type="term" value="F:phosphatidylglycerol-prolipoprotein diacylglyceryl transferase activity"/>
    <property type="evidence" value="ECO:0007669"/>
    <property type="project" value="UniProtKB-UniRule"/>
</dbReference>
<sequence>MHPILFYIGSFPVRAWGVMVSLGVLAGTLLACRLARKEKINPDKVVDFVLYAMIGGILGARLWEIIFGWEKFAANPVEALKFWAGGLSIQGGVVAGLLICLWFVGKHRLPAWKFADILAPGLILGQGIGRVGCLLNGDAYGIPTNLPIGVVYAPGTPAYQAYGSRPLFPAEIIEGIADIIIMFVLLRLFRKKPFDGAVALAYFILYSLTRFTLESWRSDSLIIFGGLKAAQITTLATAAVALTLFIFKWQTAKRKAKTC</sequence>
<comment type="subcellular location">
    <subcellularLocation>
        <location evidence="7">Cell membrane</location>
        <topology evidence="7">Multi-pass membrane protein</topology>
    </subcellularLocation>
</comment>
<feature type="transmembrane region" description="Helical" evidence="7">
    <location>
        <begin position="193"/>
        <end position="209"/>
    </location>
</feature>
<dbReference type="HOGENOM" id="CLU_013386_1_2_9"/>
<comment type="catalytic activity">
    <reaction evidence="7">
        <text>L-cysteinyl-[prolipoprotein] + a 1,2-diacyl-sn-glycero-3-phospho-(1'-sn-glycerol) = an S-1,2-diacyl-sn-glyceryl-L-cysteinyl-[prolipoprotein] + sn-glycerol 1-phosphate + H(+)</text>
        <dbReference type="Rhea" id="RHEA:56712"/>
        <dbReference type="Rhea" id="RHEA-COMP:14679"/>
        <dbReference type="Rhea" id="RHEA-COMP:14680"/>
        <dbReference type="ChEBI" id="CHEBI:15378"/>
        <dbReference type="ChEBI" id="CHEBI:29950"/>
        <dbReference type="ChEBI" id="CHEBI:57685"/>
        <dbReference type="ChEBI" id="CHEBI:64716"/>
        <dbReference type="ChEBI" id="CHEBI:140658"/>
        <dbReference type="EC" id="2.5.1.145"/>
    </reaction>
</comment>